<name>A0A9D1W8X2_9SPHI</name>
<dbReference type="Proteomes" id="UP000824156">
    <property type="component" value="Unassembled WGS sequence"/>
</dbReference>
<sequence length="325" mass="36501">MILVTGATGFLGSILVRRITDTNQQIIAIKRPSSKIPSFLEGNPLITWVDVDICDYFQVYDNLKNVKQVYHCAAKVSYDPNDSEEMHKVNVEGTENIVNVCLKYDIRLLHVSSIASLGKSKQALINESDVWEYDSRLSNYSVSKYYGEMEVWRGIEEGLNAVIVNPSIILGKDSGIEGSGQIFGLVNKGLGIYPTGSVGLVAVEDVTELMITLMNDDTIRSERYIINGENVTNKELVEKISVLMGKKMPKISANRWLLGVLWRLSMWSSKIFRHKPFITKDSARAAINKMAFSNKKITQLTAHKFKPIDQVLEEIVKHLKSTQSI</sequence>
<dbReference type="PANTHER" id="PTHR48079">
    <property type="entry name" value="PROTEIN YEEZ"/>
    <property type="match status" value="1"/>
</dbReference>
<proteinExistence type="predicted"/>
<protein>
    <submittedName>
        <fullName evidence="2">NAD-dependent epimerase/dehydratase family protein</fullName>
    </submittedName>
</protein>
<dbReference type="InterPro" id="IPR051783">
    <property type="entry name" value="NAD(P)-dependent_oxidoreduct"/>
</dbReference>
<dbReference type="Gene3D" id="3.40.50.720">
    <property type="entry name" value="NAD(P)-binding Rossmann-like Domain"/>
    <property type="match status" value="1"/>
</dbReference>
<dbReference type="SUPFAM" id="SSF51735">
    <property type="entry name" value="NAD(P)-binding Rossmann-fold domains"/>
    <property type="match status" value="1"/>
</dbReference>
<feature type="domain" description="NAD-dependent epimerase/dehydratase" evidence="1">
    <location>
        <begin position="2"/>
        <end position="216"/>
    </location>
</feature>
<dbReference type="Pfam" id="PF01370">
    <property type="entry name" value="Epimerase"/>
    <property type="match status" value="1"/>
</dbReference>
<evidence type="ECO:0000313" key="2">
    <source>
        <dbReference type="EMBL" id="HIX54585.1"/>
    </source>
</evidence>
<dbReference type="EMBL" id="DXEZ01000168">
    <property type="protein sequence ID" value="HIX54585.1"/>
    <property type="molecule type" value="Genomic_DNA"/>
</dbReference>
<dbReference type="InterPro" id="IPR036291">
    <property type="entry name" value="NAD(P)-bd_dom_sf"/>
</dbReference>
<evidence type="ECO:0000259" key="1">
    <source>
        <dbReference type="Pfam" id="PF01370"/>
    </source>
</evidence>
<accession>A0A9D1W8X2</accession>
<dbReference type="GO" id="GO:0004029">
    <property type="term" value="F:aldehyde dehydrogenase (NAD+) activity"/>
    <property type="evidence" value="ECO:0007669"/>
    <property type="project" value="TreeGrafter"/>
</dbReference>
<reference evidence="2" key="1">
    <citation type="journal article" date="2021" name="PeerJ">
        <title>Extensive microbial diversity within the chicken gut microbiome revealed by metagenomics and culture.</title>
        <authorList>
            <person name="Gilroy R."/>
            <person name="Ravi A."/>
            <person name="Getino M."/>
            <person name="Pursley I."/>
            <person name="Horton D.L."/>
            <person name="Alikhan N.F."/>
            <person name="Baker D."/>
            <person name="Gharbi K."/>
            <person name="Hall N."/>
            <person name="Watson M."/>
            <person name="Adriaenssens E.M."/>
            <person name="Foster-Nyarko E."/>
            <person name="Jarju S."/>
            <person name="Secka A."/>
            <person name="Antonio M."/>
            <person name="Oren A."/>
            <person name="Chaudhuri R.R."/>
            <person name="La Ragione R."/>
            <person name="Hildebrand F."/>
            <person name="Pallen M.J."/>
        </authorList>
    </citation>
    <scope>NUCLEOTIDE SEQUENCE</scope>
    <source>
        <strain evidence="2">1719</strain>
    </source>
</reference>
<reference evidence="2" key="2">
    <citation type="submission" date="2021-04" db="EMBL/GenBank/DDBJ databases">
        <authorList>
            <person name="Gilroy R."/>
        </authorList>
    </citation>
    <scope>NUCLEOTIDE SEQUENCE</scope>
    <source>
        <strain evidence="2">1719</strain>
    </source>
</reference>
<organism evidence="2 3">
    <name type="scientific">Candidatus Sphingobacterium stercoripullorum</name>
    <dbReference type="NCBI Taxonomy" id="2838759"/>
    <lineage>
        <taxon>Bacteria</taxon>
        <taxon>Pseudomonadati</taxon>
        <taxon>Bacteroidota</taxon>
        <taxon>Sphingobacteriia</taxon>
        <taxon>Sphingobacteriales</taxon>
        <taxon>Sphingobacteriaceae</taxon>
        <taxon>Sphingobacterium</taxon>
    </lineage>
</organism>
<dbReference type="InterPro" id="IPR001509">
    <property type="entry name" value="Epimerase_deHydtase"/>
</dbReference>
<dbReference type="PANTHER" id="PTHR48079:SF6">
    <property type="entry name" value="NAD(P)-BINDING DOMAIN-CONTAINING PROTEIN-RELATED"/>
    <property type="match status" value="1"/>
</dbReference>
<evidence type="ECO:0000313" key="3">
    <source>
        <dbReference type="Proteomes" id="UP000824156"/>
    </source>
</evidence>
<gene>
    <name evidence="2" type="ORF">H9853_06135</name>
</gene>
<dbReference type="GO" id="GO:0005737">
    <property type="term" value="C:cytoplasm"/>
    <property type="evidence" value="ECO:0007669"/>
    <property type="project" value="TreeGrafter"/>
</dbReference>
<comment type="caution">
    <text evidence="2">The sequence shown here is derived from an EMBL/GenBank/DDBJ whole genome shotgun (WGS) entry which is preliminary data.</text>
</comment>
<dbReference type="AlphaFoldDB" id="A0A9D1W8X2"/>